<dbReference type="Pfam" id="PF00480">
    <property type="entry name" value="ROK"/>
    <property type="match status" value="1"/>
</dbReference>
<reference evidence="2" key="1">
    <citation type="submission" date="2020-08" db="EMBL/GenBank/DDBJ databases">
        <title>Genome public.</title>
        <authorList>
            <person name="Liu C."/>
            <person name="Sun Q."/>
        </authorList>
    </citation>
    <scope>NUCLEOTIDE SEQUENCE</scope>
    <source>
        <strain evidence="2">NSJ-28</strain>
    </source>
</reference>
<comment type="similarity">
    <text evidence="1">Belongs to the ROK (NagC/XylR) family.</text>
</comment>
<dbReference type="RefSeq" id="WP_186949505.1">
    <property type="nucleotide sequence ID" value="NZ_JACOPL010000002.1"/>
</dbReference>
<dbReference type="PANTHER" id="PTHR18964:SF165">
    <property type="entry name" value="BETA-GLUCOSIDE KINASE"/>
    <property type="match status" value="1"/>
</dbReference>
<evidence type="ECO:0000313" key="2">
    <source>
        <dbReference type="EMBL" id="MBC5724336.1"/>
    </source>
</evidence>
<dbReference type="InterPro" id="IPR000600">
    <property type="entry name" value="ROK"/>
</dbReference>
<organism evidence="2 3">
    <name type="scientific">Agathobaculum faecis</name>
    <dbReference type="NCBI Taxonomy" id="2763013"/>
    <lineage>
        <taxon>Bacteria</taxon>
        <taxon>Bacillati</taxon>
        <taxon>Bacillota</taxon>
        <taxon>Clostridia</taxon>
        <taxon>Eubacteriales</taxon>
        <taxon>Butyricicoccaceae</taxon>
        <taxon>Agathobaculum</taxon>
    </lineage>
</organism>
<comment type="caution">
    <text evidence="2">The sequence shown here is derived from an EMBL/GenBank/DDBJ whole genome shotgun (WGS) entry which is preliminary data.</text>
</comment>
<dbReference type="SUPFAM" id="SSF53067">
    <property type="entry name" value="Actin-like ATPase domain"/>
    <property type="match status" value="1"/>
</dbReference>
<dbReference type="CDD" id="cd24068">
    <property type="entry name" value="ASKHA_NBD_ROK_FnNanK-like"/>
    <property type="match status" value="1"/>
</dbReference>
<dbReference type="EMBL" id="JACOPL010000002">
    <property type="protein sequence ID" value="MBC5724336.1"/>
    <property type="molecule type" value="Genomic_DNA"/>
</dbReference>
<gene>
    <name evidence="2" type="ORF">H8S45_02485</name>
</gene>
<evidence type="ECO:0000313" key="3">
    <source>
        <dbReference type="Proteomes" id="UP000606499"/>
    </source>
</evidence>
<dbReference type="Proteomes" id="UP000606499">
    <property type="component" value="Unassembled WGS sequence"/>
</dbReference>
<keyword evidence="3" id="KW-1185">Reference proteome</keyword>
<evidence type="ECO:0000256" key="1">
    <source>
        <dbReference type="ARBA" id="ARBA00006479"/>
    </source>
</evidence>
<sequence length="293" mass="30328">MVLCFDIGGTSIKYGAAHDPGGEIVFSSRWETPTDAKTLGGAGVERKLLDLVGGLVGKYNPSGIAVSTAGMVDHRTGAILYANENIPGYTGRNLKTAVEQAFRLPCAVENDVNCAALGEAAYGAGRGADSVLCLTVGTGIGGAVVLDGKVWHGHAGSAGEIGYMPVNGRAFEQQASTTALIRRVAEQTGETLDGRQIFARAQAGDTVCAQEIDALCGTLAQGVAACMCVMDPAAVVLGGGIMGQSAYLRPLLESHLQRFANPFMLAHTHLAFAELGNSAGMAGAYRWLQQQAL</sequence>
<accession>A0A923RVN3</accession>
<dbReference type="InterPro" id="IPR043129">
    <property type="entry name" value="ATPase_NBD"/>
</dbReference>
<dbReference type="Gene3D" id="3.30.420.40">
    <property type="match status" value="2"/>
</dbReference>
<dbReference type="PANTHER" id="PTHR18964">
    <property type="entry name" value="ROK (REPRESSOR, ORF, KINASE) FAMILY"/>
    <property type="match status" value="1"/>
</dbReference>
<protein>
    <submittedName>
        <fullName evidence="2">ROK family protein</fullName>
    </submittedName>
</protein>
<proteinExistence type="inferred from homology"/>
<dbReference type="AlphaFoldDB" id="A0A923RVN3"/>
<name>A0A923RVN3_9FIRM</name>